<feature type="compositionally biased region" description="Low complexity" evidence="1">
    <location>
        <begin position="125"/>
        <end position="140"/>
    </location>
</feature>
<dbReference type="GO" id="GO:0003254">
    <property type="term" value="P:regulation of membrane depolarization"/>
    <property type="evidence" value="ECO:0007669"/>
    <property type="project" value="TreeGrafter"/>
</dbReference>
<dbReference type="PANTHER" id="PTHR45689:SF14">
    <property type="entry name" value="CYCLIC NUCLEOTIDE-GATED CATION CHANNEL SUBUNIT A-LIKE PROTEIN"/>
    <property type="match status" value="1"/>
</dbReference>
<dbReference type="PANTHER" id="PTHR45689">
    <property type="entry name" value="I[[H]] CHANNEL, ISOFORM E"/>
    <property type="match status" value="1"/>
</dbReference>
<dbReference type="GO" id="GO:0035725">
    <property type="term" value="P:sodium ion transmembrane transport"/>
    <property type="evidence" value="ECO:0007669"/>
    <property type="project" value="TreeGrafter"/>
</dbReference>
<feature type="transmembrane region" description="Helical" evidence="2">
    <location>
        <begin position="746"/>
        <end position="766"/>
    </location>
</feature>
<dbReference type="Gene3D" id="1.10.287.630">
    <property type="entry name" value="Helix hairpin bin"/>
    <property type="match status" value="1"/>
</dbReference>
<dbReference type="OrthoDB" id="2156787at2759"/>
<feature type="compositionally biased region" description="Low complexity" evidence="1">
    <location>
        <begin position="349"/>
        <end position="365"/>
    </location>
</feature>
<evidence type="ECO:0000259" key="3">
    <source>
        <dbReference type="PROSITE" id="PS50042"/>
    </source>
</evidence>
<reference evidence="4 5" key="1">
    <citation type="journal article" date="2019" name="Sci. Rep.">
        <title>Comparative genomics of chytrid fungi reveal insights into the obligate biotrophic and pathogenic lifestyle of Synchytrium endobioticum.</title>
        <authorList>
            <person name="van de Vossenberg B.T.L.H."/>
            <person name="Warris S."/>
            <person name="Nguyen H.D.T."/>
            <person name="van Gent-Pelzer M.P.E."/>
            <person name="Joly D.L."/>
            <person name="van de Geest H.C."/>
            <person name="Bonants P.J.M."/>
            <person name="Smith D.S."/>
            <person name="Levesque C.A."/>
            <person name="van der Lee T.A.J."/>
        </authorList>
    </citation>
    <scope>NUCLEOTIDE SEQUENCE [LARGE SCALE GENOMIC DNA]</scope>
    <source>
        <strain evidence="4 5">CBS 675.73</strain>
    </source>
</reference>
<feature type="compositionally biased region" description="Polar residues" evidence="1">
    <location>
        <begin position="398"/>
        <end position="411"/>
    </location>
</feature>
<protein>
    <recommendedName>
        <fullName evidence="3">Cyclic nucleotide-binding domain-containing protein</fullName>
    </recommendedName>
</protein>
<dbReference type="InterPro" id="IPR014710">
    <property type="entry name" value="RmlC-like_jellyroll"/>
</dbReference>
<keyword evidence="5" id="KW-1185">Reference proteome</keyword>
<evidence type="ECO:0000313" key="4">
    <source>
        <dbReference type="EMBL" id="TPX56466.1"/>
    </source>
</evidence>
<feature type="region of interest" description="Disordered" evidence="1">
    <location>
        <begin position="122"/>
        <end position="153"/>
    </location>
</feature>
<gene>
    <name evidence="4" type="ORF">CcCBS67573_g09344</name>
</gene>
<dbReference type="EMBL" id="QEAP01000800">
    <property type="protein sequence ID" value="TPX56466.1"/>
    <property type="molecule type" value="Genomic_DNA"/>
</dbReference>
<dbReference type="SMART" id="SM00100">
    <property type="entry name" value="cNMP"/>
    <property type="match status" value="1"/>
</dbReference>
<dbReference type="GO" id="GO:0098855">
    <property type="term" value="C:HCN channel complex"/>
    <property type="evidence" value="ECO:0007669"/>
    <property type="project" value="TreeGrafter"/>
</dbReference>
<dbReference type="InterPro" id="IPR018490">
    <property type="entry name" value="cNMP-bd_dom_sf"/>
</dbReference>
<dbReference type="CDD" id="cd00038">
    <property type="entry name" value="CAP_ED"/>
    <property type="match status" value="1"/>
</dbReference>
<keyword evidence="2" id="KW-1133">Transmembrane helix</keyword>
<accession>A0A507DY69</accession>
<comment type="caution">
    <text evidence="4">The sequence shown here is derived from an EMBL/GenBank/DDBJ whole genome shotgun (WGS) entry which is preliminary data.</text>
</comment>
<evidence type="ECO:0000313" key="5">
    <source>
        <dbReference type="Proteomes" id="UP000320333"/>
    </source>
</evidence>
<evidence type="ECO:0000256" key="1">
    <source>
        <dbReference type="SAM" id="MobiDB-lite"/>
    </source>
</evidence>
<dbReference type="SUPFAM" id="SSF51206">
    <property type="entry name" value="cAMP-binding domain-like"/>
    <property type="match status" value="1"/>
</dbReference>
<feature type="region of interest" description="Disordered" evidence="1">
    <location>
        <begin position="398"/>
        <end position="417"/>
    </location>
</feature>
<dbReference type="Gene3D" id="2.60.120.10">
    <property type="entry name" value="Jelly Rolls"/>
    <property type="match status" value="1"/>
</dbReference>
<feature type="region of interest" description="Disordered" evidence="1">
    <location>
        <begin position="322"/>
        <end position="365"/>
    </location>
</feature>
<dbReference type="Proteomes" id="UP000320333">
    <property type="component" value="Unassembled WGS sequence"/>
</dbReference>
<dbReference type="GO" id="GO:0005249">
    <property type="term" value="F:voltage-gated potassium channel activity"/>
    <property type="evidence" value="ECO:0007669"/>
    <property type="project" value="TreeGrafter"/>
</dbReference>
<dbReference type="InterPro" id="IPR000595">
    <property type="entry name" value="cNMP-bd_dom"/>
</dbReference>
<proteinExistence type="predicted"/>
<feature type="compositionally biased region" description="Polar residues" evidence="1">
    <location>
        <begin position="290"/>
        <end position="300"/>
    </location>
</feature>
<feature type="compositionally biased region" description="Polar residues" evidence="1">
    <location>
        <begin position="242"/>
        <end position="278"/>
    </location>
</feature>
<evidence type="ECO:0000256" key="2">
    <source>
        <dbReference type="SAM" id="Phobius"/>
    </source>
</evidence>
<dbReference type="AlphaFoldDB" id="A0A507DY69"/>
<dbReference type="PROSITE" id="PS50042">
    <property type="entry name" value="CNMP_BINDING_3"/>
    <property type="match status" value="1"/>
</dbReference>
<keyword evidence="2" id="KW-0472">Membrane</keyword>
<dbReference type="PROSITE" id="PS00889">
    <property type="entry name" value="CNMP_BINDING_2"/>
    <property type="match status" value="1"/>
</dbReference>
<feature type="transmembrane region" description="Helical" evidence="2">
    <location>
        <begin position="778"/>
        <end position="802"/>
    </location>
</feature>
<feature type="region of interest" description="Disordered" evidence="1">
    <location>
        <begin position="189"/>
        <end position="307"/>
    </location>
</feature>
<sequence length="1021" mass="113675">MPPCLFCTELSQSLLAEVSDLQTHFQTRLEKVNQNLLNFVQLHSPTTSTEPPRAKKEIAASHLDLGLRWNAGDYAIASTQDSGSERRVSIFSEKPKQQQYQQQQAIRKSHSKQSSFLIMSGGEISSPAQEPSTTTTSAAAWSQQRPVNATLPHGRRATFSSIEHFDAPEDSAASNTPLQQKLIRMIRPRQFADNVEPSRDSKVESSAPESEADKSGPRYASPRRSKSSTGYSAVPDPPSVSRRLNQASTLSTSTGLSRNQTPPKTIEKCSSSIITSPKSGVPSVFGNSAGEDNNNPSSSEKGSDPLSQRFFRRANYSLETIHSNDQDISRAGTTRSSMDGNAPLVVTRSSESGNESESSQMAKAAAAHLARLKSVRRISAAGTSNNQPFNWASMRSANSNDAVDGQESSLLLGNDSLPRDQTAEDVHLHGSIHLEHGDQVGSLAPVSSMRLSQTSVLKPAAPESTHQPNSKEENFQKYVLASSNASNARALLAMPAHPTTRSAVTDTARVSISFMDDSKPMPDGPPPSDTSLLKLSRQIYLVFFLLPAFDNKGRTLRLDQFEQADFDTINFLVNGLHPKSTFSTVWDFFMSGNVTIVFSVDSLVSIITPQSFDLNEMCSFREYESMRPSLRDWLGEWCKYQMIPDILSTVPFEIIFRDKDHSVLFLLLRLLRFIRLPNIITRCAVYRKLKYLLEKQFGMGISRVVPIGGGIYFYMHFNACAMYAVGSLHGFLGWRAIWPEFDRADLVAVYIWTFFQSLGNIFPMSFKPQTMIEQCVAVLFICLGAILYAGFLGTISSAVMSLNPSGRLYNQKVEELLDYVQWKKLDAETSEKLISYYETKYRGKYFEEDSLLAELNESLRADISLHNTRNLIEKVPFLRREEGDGRDEIFFHRIATVLRSCYYIPGDYITKQGDSGLDMFFILSGKVNVFVNGHKVVSLYDGAYIGEVALITKVLRTATVQAAMPTVVYRLSNTDFHTVISEFLDMKLRIEKLAIEGQRVVLATDDGRGSFVNGRRKTFLN</sequence>
<dbReference type="Pfam" id="PF00027">
    <property type="entry name" value="cNMP_binding"/>
    <property type="match status" value="1"/>
</dbReference>
<dbReference type="SUPFAM" id="SSF81324">
    <property type="entry name" value="Voltage-gated potassium channels"/>
    <property type="match status" value="1"/>
</dbReference>
<dbReference type="Gene3D" id="1.10.287.70">
    <property type="match status" value="1"/>
</dbReference>
<keyword evidence="2" id="KW-0812">Transmembrane</keyword>
<name>A0A507DY69_9FUNG</name>
<dbReference type="InterPro" id="IPR018488">
    <property type="entry name" value="cNMP-bd_CS"/>
</dbReference>
<feature type="transmembrane region" description="Helical" evidence="2">
    <location>
        <begin position="711"/>
        <end position="734"/>
    </location>
</feature>
<organism evidence="4 5">
    <name type="scientific">Chytriomyces confervae</name>
    <dbReference type="NCBI Taxonomy" id="246404"/>
    <lineage>
        <taxon>Eukaryota</taxon>
        <taxon>Fungi</taxon>
        <taxon>Fungi incertae sedis</taxon>
        <taxon>Chytridiomycota</taxon>
        <taxon>Chytridiomycota incertae sedis</taxon>
        <taxon>Chytridiomycetes</taxon>
        <taxon>Chytridiales</taxon>
        <taxon>Chytriomycetaceae</taxon>
        <taxon>Chytriomyces</taxon>
    </lineage>
</organism>
<feature type="domain" description="Cyclic nucleotide-binding" evidence="3">
    <location>
        <begin position="893"/>
        <end position="989"/>
    </location>
</feature>
<dbReference type="InterPro" id="IPR051413">
    <property type="entry name" value="K/Na_HCN_channel"/>
</dbReference>